<proteinExistence type="predicted"/>
<gene>
    <name evidence="2" type="ORF">PSJ8397_02498</name>
</gene>
<dbReference type="CDD" id="cd01324">
    <property type="entry name" value="cbb3_Oxidase_CcoQ"/>
    <property type="match status" value="1"/>
</dbReference>
<protein>
    <submittedName>
        <fullName evidence="2">Cbb3-type cytochrome oxidase component FixQ</fullName>
    </submittedName>
</protein>
<dbReference type="InterPro" id="IPR008621">
    <property type="entry name" value="Cbb3-typ_cyt_oxidase_comp"/>
</dbReference>
<dbReference type="AlphaFoldDB" id="A0A1Y5SU86"/>
<keyword evidence="1" id="KW-0472">Membrane</keyword>
<reference evidence="2 3" key="1">
    <citation type="submission" date="2017-03" db="EMBL/GenBank/DDBJ databases">
        <authorList>
            <person name="Afonso C.L."/>
            <person name="Miller P.J."/>
            <person name="Scott M.A."/>
            <person name="Spackman E."/>
            <person name="Goraichik I."/>
            <person name="Dimitrov K.M."/>
            <person name="Suarez D.L."/>
            <person name="Swayne D.E."/>
        </authorList>
    </citation>
    <scope>NUCLEOTIDE SEQUENCE [LARGE SCALE GENOMIC DNA]</scope>
    <source>
        <strain evidence="2 3">CECT 8397</strain>
    </source>
</reference>
<accession>A0A1Y5SU86</accession>
<dbReference type="OrthoDB" id="9801588at2"/>
<evidence type="ECO:0000256" key="1">
    <source>
        <dbReference type="SAM" id="Phobius"/>
    </source>
</evidence>
<dbReference type="Pfam" id="PF05545">
    <property type="entry name" value="FixQ"/>
    <property type="match status" value="1"/>
</dbReference>
<keyword evidence="1" id="KW-0812">Transmembrane</keyword>
<evidence type="ECO:0000313" key="2">
    <source>
        <dbReference type="EMBL" id="SLN48644.1"/>
    </source>
</evidence>
<keyword evidence="3" id="KW-1185">Reference proteome</keyword>
<evidence type="ECO:0000313" key="3">
    <source>
        <dbReference type="Proteomes" id="UP000193623"/>
    </source>
</evidence>
<dbReference type="EMBL" id="FWFT01000004">
    <property type="protein sequence ID" value="SLN48644.1"/>
    <property type="molecule type" value="Genomic_DNA"/>
</dbReference>
<dbReference type="RefSeq" id="WP_085864912.1">
    <property type="nucleotide sequence ID" value="NZ_FWFT01000004.1"/>
</dbReference>
<dbReference type="Proteomes" id="UP000193623">
    <property type="component" value="Unassembled WGS sequence"/>
</dbReference>
<sequence length="78" mass="8681">METYTVLREFADSWFLIAMFTFFLGCCAFAFWPSQRRARDAAAAIVLRDDSPPHATGCANACPDCTCKTFLMEAETNG</sequence>
<organism evidence="2 3">
    <name type="scientific">Pseudooctadecabacter jejudonensis</name>
    <dbReference type="NCBI Taxonomy" id="1391910"/>
    <lineage>
        <taxon>Bacteria</taxon>
        <taxon>Pseudomonadati</taxon>
        <taxon>Pseudomonadota</taxon>
        <taxon>Alphaproteobacteria</taxon>
        <taxon>Rhodobacterales</taxon>
        <taxon>Paracoccaceae</taxon>
        <taxon>Pseudooctadecabacter</taxon>
    </lineage>
</organism>
<keyword evidence="1" id="KW-1133">Transmembrane helix</keyword>
<name>A0A1Y5SU86_9RHOB</name>
<feature type="transmembrane region" description="Helical" evidence="1">
    <location>
        <begin position="14"/>
        <end position="32"/>
    </location>
</feature>